<dbReference type="AlphaFoldDB" id="A0A0F9DRN5"/>
<sequence>MAGLGPMAANIRRLRYGRGLTQDQVAGLAGISRIAFRDIETGKTRHPRVTTLQGIAGALDVGLQELMSEPPQLSTVRFRSHKLKTRKQQALREQIIADVARWLRDFNGLEELLGQRRPYGLDGPADELSSTRSADLPRCAAEHARHALALDPDEPIRNVCALLEAAGVKILTVRSDLEKLFGLSVAAADGGPAVIVNVRDEISVERRIFSAAHELGHLLLHPDAYSADQIEEDEQEERQADRFAGYFLMPPAAFQKEWQANSGLRLVDRVLRVKRIFRVSYKTVLYRLIELGLADKGAWARFGYEYKRQYGEGLGWKEEPKPADEIDVEPLSLARPDFMEGRLSRLVREALDQESISVSRAAEILGVDLQSMRDRIASWEFAA</sequence>
<dbReference type="Gene3D" id="1.10.10.2910">
    <property type="match status" value="1"/>
</dbReference>
<name>A0A0F9DRN5_9ZZZZ</name>
<dbReference type="InterPro" id="IPR001387">
    <property type="entry name" value="Cro/C1-type_HTH"/>
</dbReference>
<feature type="domain" description="HTH cro/C1-type" evidence="2">
    <location>
        <begin position="11"/>
        <end position="66"/>
    </location>
</feature>
<organism evidence="3">
    <name type="scientific">marine sediment metagenome</name>
    <dbReference type="NCBI Taxonomy" id="412755"/>
    <lineage>
        <taxon>unclassified sequences</taxon>
        <taxon>metagenomes</taxon>
        <taxon>ecological metagenomes</taxon>
    </lineage>
</organism>
<dbReference type="Pfam" id="PF06114">
    <property type="entry name" value="Peptidase_M78"/>
    <property type="match status" value="1"/>
</dbReference>
<dbReference type="SUPFAM" id="SSF47413">
    <property type="entry name" value="lambda repressor-like DNA-binding domains"/>
    <property type="match status" value="1"/>
</dbReference>
<dbReference type="InterPro" id="IPR052345">
    <property type="entry name" value="Rad_response_metalloprotease"/>
</dbReference>
<dbReference type="GO" id="GO:0003677">
    <property type="term" value="F:DNA binding"/>
    <property type="evidence" value="ECO:0007669"/>
    <property type="project" value="InterPro"/>
</dbReference>
<dbReference type="PANTHER" id="PTHR43236">
    <property type="entry name" value="ANTITOXIN HIGA1"/>
    <property type="match status" value="1"/>
</dbReference>
<accession>A0A0F9DRN5</accession>
<dbReference type="SMART" id="SM00530">
    <property type="entry name" value="HTH_XRE"/>
    <property type="match status" value="1"/>
</dbReference>
<dbReference type="InterPro" id="IPR010359">
    <property type="entry name" value="IrrE_HExxH"/>
</dbReference>
<protein>
    <recommendedName>
        <fullName evidence="2">HTH cro/C1-type domain-containing protein</fullName>
    </recommendedName>
</protein>
<dbReference type="Gene3D" id="1.10.260.40">
    <property type="entry name" value="lambda repressor-like DNA-binding domains"/>
    <property type="match status" value="1"/>
</dbReference>
<dbReference type="InterPro" id="IPR010982">
    <property type="entry name" value="Lambda_DNA-bd_dom_sf"/>
</dbReference>
<comment type="similarity">
    <text evidence="1">Belongs to the short-chain fatty acyl-CoA assimilation regulator (ScfR) family.</text>
</comment>
<gene>
    <name evidence="3" type="ORF">LCGC14_2245630</name>
</gene>
<comment type="caution">
    <text evidence="3">The sequence shown here is derived from an EMBL/GenBank/DDBJ whole genome shotgun (WGS) entry which is preliminary data.</text>
</comment>
<proteinExistence type="inferred from homology"/>
<dbReference type="Pfam" id="PF13560">
    <property type="entry name" value="HTH_31"/>
    <property type="match status" value="1"/>
</dbReference>
<reference evidence="3" key="1">
    <citation type="journal article" date="2015" name="Nature">
        <title>Complex archaea that bridge the gap between prokaryotes and eukaryotes.</title>
        <authorList>
            <person name="Spang A."/>
            <person name="Saw J.H."/>
            <person name="Jorgensen S.L."/>
            <person name="Zaremba-Niedzwiedzka K."/>
            <person name="Martijn J."/>
            <person name="Lind A.E."/>
            <person name="van Eijk R."/>
            <person name="Schleper C."/>
            <person name="Guy L."/>
            <person name="Ettema T.J."/>
        </authorList>
    </citation>
    <scope>NUCLEOTIDE SEQUENCE</scope>
</reference>
<dbReference type="CDD" id="cd00093">
    <property type="entry name" value="HTH_XRE"/>
    <property type="match status" value="1"/>
</dbReference>
<evidence type="ECO:0000259" key="2">
    <source>
        <dbReference type="PROSITE" id="PS50943"/>
    </source>
</evidence>
<dbReference type="PROSITE" id="PS50943">
    <property type="entry name" value="HTH_CROC1"/>
    <property type="match status" value="1"/>
</dbReference>
<evidence type="ECO:0000313" key="3">
    <source>
        <dbReference type="EMBL" id="KKL56416.1"/>
    </source>
</evidence>
<evidence type="ECO:0000256" key="1">
    <source>
        <dbReference type="ARBA" id="ARBA00007227"/>
    </source>
</evidence>
<dbReference type="PANTHER" id="PTHR43236:SF1">
    <property type="entry name" value="BLL7220 PROTEIN"/>
    <property type="match status" value="1"/>
</dbReference>
<dbReference type="EMBL" id="LAZR01030502">
    <property type="protein sequence ID" value="KKL56416.1"/>
    <property type="molecule type" value="Genomic_DNA"/>
</dbReference>